<evidence type="ECO:0000256" key="1">
    <source>
        <dbReference type="SAM" id="MobiDB-lite"/>
    </source>
</evidence>
<protein>
    <submittedName>
        <fullName evidence="2">Uncharacterized protein</fullName>
    </submittedName>
</protein>
<dbReference type="OrthoDB" id="3180714at2759"/>
<feature type="compositionally biased region" description="Basic and acidic residues" evidence="1">
    <location>
        <begin position="170"/>
        <end position="196"/>
    </location>
</feature>
<dbReference type="Proteomes" id="UP000604046">
    <property type="component" value="Unassembled WGS sequence"/>
</dbReference>
<gene>
    <name evidence="2" type="ORF">SNAT2548_LOCUS3025</name>
</gene>
<comment type="caution">
    <text evidence="2">The sequence shown here is derived from an EMBL/GenBank/DDBJ whole genome shotgun (WGS) entry which is preliminary data.</text>
</comment>
<dbReference type="EMBL" id="CAJNDS010000182">
    <property type="protein sequence ID" value="CAE7023526.1"/>
    <property type="molecule type" value="Genomic_DNA"/>
</dbReference>
<feature type="compositionally biased region" description="Basic and acidic residues" evidence="1">
    <location>
        <begin position="89"/>
        <end position="102"/>
    </location>
</feature>
<proteinExistence type="predicted"/>
<reference evidence="2" key="1">
    <citation type="submission" date="2021-02" db="EMBL/GenBank/DDBJ databases">
        <authorList>
            <person name="Dougan E. K."/>
            <person name="Rhodes N."/>
            <person name="Thang M."/>
            <person name="Chan C."/>
        </authorList>
    </citation>
    <scope>NUCLEOTIDE SEQUENCE</scope>
</reference>
<keyword evidence="3" id="KW-1185">Reference proteome</keyword>
<feature type="compositionally biased region" description="Acidic residues" evidence="1">
    <location>
        <begin position="66"/>
        <end position="78"/>
    </location>
</feature>
<dbReference type="AlphaFoldDB" id="A0A812I5T8"/>
<name>A0A812I5T8_9DINO</name>
<organism evidence="2 3">
    <name type="scientific">Symbiodinium natans</name>
    <dbReference type="NCBI Taxonomy" id="878477"/>
    <lineage>
        <taxon>Eukaryota</taxon>
        <taxon>Sar</taxon>
        <taxon>Alveolata</taxon>
        <taxon>Dinophyceae</taxon>
        <taxon>Suessiales</taxon>
        <taxon>Symbiodiniaceae</taxon>
        <taxon>Symbiodinium</taxon>
    </lineage>
</organism>
<feature type="region of interest" description="Disordered" evidence="1">
    <location>
        <begin position="18"/>
        <end position="196"/>
    </location>
</feature>
<evidence type="ECO:0000313" key="3">
    <source>
        <dbReference type="Proteomes" id="UP000604046"/>
    </source>
</evidence>
<accession>A0A812I5T8</accession>
<sequence>MAEGLKFSWGKKAAVAAVPKPTRPGNSGMTIAQEAAVNLGESKPATPEEEEKRRKRLEAWKKAQAEEQEEKEDIPLDEQEQKMAQVRAALKEVNQRNRDLGVRKSKKRRKSSSSSDDVMITSTDNTDVIITRADAKPRGTAPGKCSPPVAGGPIDLDDEAPAETVSMPEGPEKEQEPEQKHKEQQKDKESEGLTFV</sequence>
<evidence type="ECO:0000313" key="2">
    <source>
        <dbReference type="EMBL" id="CAE7023526.1"/>
    </source>
</evidence>